<proteinExistence type="predicted"/>
<dbReference type="Gene3D" id="1.10.287.130">
    <property type="match status" value="1"/>
</dbReference>
<protein>
    <recommendedName>
        <fullName evidence="3">histidine kinase</fullName>
        <ecNumber evidence="3">2.7.13.3</ecNumber>
    </recommendedName>
</protein>
<evidence type="ECO:0000256" key="1">
    <source>
        <dbReference type="ARBA" id="ARBA00000085"/>
    </source>
</evidence>
<keyword evidence="7" id="KW-1133">Transmembrane helix</keyword>
<keyword evidence="7" id="KW-0472">Membrane</keyword>
<dbReference type="InterPro" id="IPR036097">
    <property type="entry name" value="HisK_dim/P_sf"/>
</dbReference>
<dbReference type="PRINTS" id="PR00344">
    <property type="entry name" value="BCTRLSENSOR"/>
</dbReference>
<dbReference type="PROSITE" id="PS50109">
    <property type="entry name" value="HIS_KIN"/>
    <property type="match status" value="1"/>
</dbReference>
<dbReference type="InterPro" id="IPR005467">
    <property type="entry name" value="His_kinase_dom"/>
</dbReference>
<dbReference type="SMART" id="SM00388">
    <property type="entry name" value="HisKA"/>
    <property type="match status" value="1"/>
</dbReference>
<dbReference type="Gene3D" id="3.30.565.10">
    <property type="entry name" value="Histidine kinase-like ATPase, C-terminal domain"/>
    <property type="match status" value="1"/>
</dbReference>
<dbReference type="Proteomes" id="UP001597419">
    <property type="component" value="Unassembled WGS sequence"/>
</dbReference>
<comment type="caution">
    <text evidence="9">The sequence shown here is derived from an EMBL/GenBank/DDBJ whole genome shotgun (WGS) entry which is preliminary data.</text>
</comment>
<name>A0ABW5GRC1_9PSEU</name>
<dbReference type="SUPFAM" id="SSF47384">
    <property type="entry name" value="Homodimeric domain of signal transducing histidine kinase"/>
    <property type="match status" value="1"/>
</dbReference>
<organism evidence="9 10">
    <name type="scientific">Amycolatopsis samaneae</name>
    <dbReference type="NCBI Taxonomy" id="664691"/>
    <lineage>
        <taxon>Bacteria</taxon>
        <taxon>Bacillati</taxon>
        <taxon>Actinomycetota</taxon>
        <taxon>Actinomycetes</taxon>
        <taxon>Pseudonocardiales</taxon>
        <taxon>Pseudonocardiaceae</taxon>
        <taxon>Amycolatopsis</taxon>
    </lineage>
</organism>
<dbReference type="PANTHER" id="PTHR43547:SF2">
    <property type="entry name" value="HYBRID SIGNAL TRANSDUCTION HISTIDINE KINASE C"/>
    <property type="match status" value="1"/>
</dbReference>
<dbReference type="CDD" id="cd00082">
    <property type="entry name" value="HisKA"/>
    <property type="match status" value="1"/>
</dbReference>
<dbReference type="RefSeq" id="WP_345400054.1">
    <property type="nucleotide sequence ID" value="NZ_BAABHG010000011.1"/>
</dbReference>
<feature type="transmembrane region" description="Helical" evidence="7">
    <location>
        <begin position="21"/>
        <end position="45"/>
    </location>
</feature>
<keyword evidence="6" id="KW-0902">Two-component regulatory system</keyword>
<evidence type="ECO:0000313" key="10">
    <source>
        <dbReference type="Proteomes" id="UP001597419"/>
    </source>
</evidence>
<dbReference type="Pfam" id="PF00512">
    <property type="entry name" value="HisKA"/>
    <property type="match status" value="1"/>
</dbReference>
<evidence type="ECO:0000259" key="8">
    <source>
        <dbReference type="PROSITE" id="PS50109"/>
    </source>
</evidence>
<dbReference type="SUPFAM" id="SSF55874">
    <property type="entry name" value="ATPase domain of HSP90 chaperone/DNA topoisomerase II/histidine kinase"/>
    <property type="match status" value="1"/>
</dbReference>
<dbReference type="CDD" id="cd00075">
    <property type="entry name" value="HATPase"/>
    <property type="match status" value="1"/>
</dbReference>
<evidence type="ECO:0000256" key="2">
    <source>
        <dbReference type="ARBA" id="ARBA00004236"/>
    </source>
</evidence>
<dbReference type="InterPro" id="IPR003661">
    <property type="entry name" value="HisK_dim/P_dom"/>
</dbReference>
<reference evidence="10" key="1">
    <citation type="journal article" date="2019" name="Int. J. Syst. Evol. Microbiol.">
        <title>The Global Catalogue of Microorganisms (GCM) 10K type strain sequencing project: providing services to taxonomists for standard genome sequencing and annotation.</title>
        <authorList>
            <consortium name="The Broad Institute Genomics Platform"/>
            <consortium name="The Broad Institute Genome Sequencing Center for Infectious Disease"/>
            <person name="Wu L."/>
            <person name="Ma J."/>
        </authorList>
    </citation>
    <scope>NUCLEOTIDE SEQUENCE [LARGE SCALE GENOMIC DNA]</scope>
    <source>
        <strain evidence="10">CGMCC 4.7643</strain>
    </source>
</reference>
<feature type="domain" description="Histidine kinase" evidence="8">
    <location>
        <begin position="190"/>
        <end position="404"/>
    </location>
</feature>
<dbReference type="PANTHER" id="PTHR43547">
    <property type="entry name" value="TWO-COMPONENT HISTIDINE KINASE"/>
    <property type="match status" value="1"/>
</dbReference>
<dbReference type="Pfam" id="PF02518">
    <property type="entry name" value="HATPase_c"/>
    <property type="match status" value="1"/>
</dbReference>
<evidence type="ECO:0000256" key="5">
    <source>
        <dbReference type="ARBA" id="ARBA00022777"/>
    </source>
</evidence>
<evidence type="ECO:0000256" key="6">
    <source>
        <dbReference type="ARBA" id="ARBA00023012"/>
    </source>
</evidence>
<dbReference type="EC" id="2.7.13.3" evidence="3"/>
<keyword evidence="7" id="KW-0812">Transmembrane</keyword>
<evidence type="ECO:0000313" key="9">
    <source>
        <dbReference type="EMBL" id="MFD2463390.1"/>
    </source>
</evidence>
<keyword evidence="10" id="KW-1185">Reference proteome</keyword>
<dbReference type="InterPro" id="IPR036890">
    <property type="entry name" value="HATPase_C_sf"/>
</dbReference>
<evidence type="ECO:0000256" key="4">
    <source>
        <dbReference type="ARBA" id="ARBA00022553"/>
    </source>
</evidence>
<keyword evidence="5 9" id="KW-0808">Transferase</keyword>
<keyword evidence="5 9" id="KW-0418">Kinase</keyword>
<evidence type="ECO:0000256" key="3">
    <source>
        <dbReference type="ARBA" id="ARBA00012438"/>
    </source>
</evidence>
<dbReference type="EMBL" id="JBHUKU010000021">
    <property type="protein sequence ID" value="MFD2463390.1"/>
    <property type="molecule type" value="Genomic_DNA"/>
</dbReference>
<comment type="catalytic activity">
    <reaction evidence="1">
        <text>ATP + protein L-histidine = ADP + protein N-phospho-L-histidine.</text>
        <dbReference type="EC" id="2.7.13.3"/>
    </reaction>
</comment>
<keyword evidence="4" id="KW-0597">Phosphoprotein</keyword>
<dbReference type="InterPro" id="IPR003594">
    <property type="entry name" value="HATPase_dom"/>
</dbReference>
<evidence type="ECO:0000256" key="7">
    <source>
        <dbReference type="SAM" id="Phobius"/>
    </source>
</evidence>
<dbReference type="GO" id="GO:0016301">
    <property type="term" value="F:kinase activity"/>
    <property type="evidence" value="ECO:0007669"/>
    <property type="project" value="UniProtKB-KW"/>
</dbReference>
<dbReference type="InterPro" id="IPR004358">
    <property type="entry name" value="Sig_transdc_His_kin-like_C"/>
</dbReference>
<comment type="subcellular location">
    <subcellularLocation>
        <location evidence="2">Cell membrane</location>
    </subcellularLocation>
</comment>
<dbReference type="SMART" id="SM00387">
    <property type="entry name" value="HATPase_c"/>
    <property type="match status" value="1"/>
</dbReference>
<sequence>MRRRPARTADAAMVRRASLRVGLQTAGAVALTVIALVGVAVLVVLRDQHQSQNELLSATIARADDVDDPPAGVWLVLQNIRGRQATAGLPAGFPQEDDLRAASAGEVRSREVTTERVEYEVRTEPHDGGVVQAILSLRTAHRERDRLVRILLGCGVAGLLLAAVAGAWLGRRAVIPLARSLSLQRRFVADAGHELRTPLTLLSTRAQLIRRELDRDDGRATVRSEVDGLVTDADRLAAILDDLLIAADPRGGSARGPVRFADLVGQEVEAARPLADQRGIRLRLEREPGDPVVDGFDAGLRRAVGALLDNAIRHAAGEVVATETTQGNRIVLTVADDGPGIDPAVLPRLFERFVSGERRHTGTGPRRYGLGLALVAEVVARHGGTVSAHNENDGAVFRVTLPRG</sequence>
<gene>
    <name evidence="9" type="ORF">ACFSYJ_32595</name>
</gene>
<feature type="transmembrane region" description="Helical" evidence="7">
    <location>
        <begin position="147"/>
        <end position="169"/>
    </location>
</feature>
<accession>A0ABW5GRC1</accession>